<dbReference type="RefSeq" id="WP_407030298.1">
    <property type="nucleotide sequence ID" value="NZ_JAQGEF010000003.1"/>
</dbReference>
<proteinExistence type="predicted"/>
<evidence type="ECO:0000313" key="1">
    <source>
        <dbReference type="EMBL" id="MDA3613968.1"/>
    </source>
</evidence>
<evidence type="ECO:0000313" key="2">
    <source>
        <dbReference type="Proteomes" id="UP001210231"/>
    </source>
</evidence>
<dbReference type="Pfam" id="PF08811">
    <property type="entry name" value="DUF1800"/>
    <property type="match status" value="1"/>
</dbReference>
<gene>
    <name evidence="1" type="ORF">O3P16_04060</name>
</gene>
<name>A0ABT4UGJ9_9BACT</name>
<dbReference type="InterPro" id="IPR014917">
    <property type="entry name" value="DUF1800"/>
</dbReference>
<sequence length="460" mass="53650">MEKFHQYSIRLGFSTQEADKIKSVGLKKFITHQLNAKNDLAEPMFISDSPKTSQALKELREKLEADDKPDHNINQYLNEKHLFWKAFLVERFYTTENPLREKINLFFQNHFVVTCQSVRFPYWIFLHYKTINDYSIGNYKTLVKEMLFSNAILKYLDNQQNKKGSINENLGRELLELFTLGEGNYTEADIKNAALALAGLGYGDEKGKYRKAATDNSVKTFLGKSGDFDALDIVDIIFEQKSTAEYLSEKVLRWFFYDTPKKELVTEYANILRQSNYELAPFFQTLLEKECLKNDTGTQIKNPLQWGIQVFKDLNLQPNYQFLVMFLKSQSMDLYDQPNVKGWKGGQDWMTSQIFTSRNQLIDFLIDGNPQMEKQFKRRVEKIDGSTINFKADLMVKNKKSAYTIINELASRTVYETNKQMDADLDEVLKYDFDPQSENAPQSILNVYQYLAKSPEFQII</sequence>
<reference evidence="1 2" key="1">
    <citation type="submission" date="2022-12" db="EMBL/GenBank/DDBJ databases">
        <title>Chitinophagaceae gen. sp. nov., a new member of the family Chitinophagaceae, isolated from soil in a chemical factory.</title>
        <authorList>
            <person name="Ke Z."/>
        </authorList>
    </citation>
    <scope>NUCLEOTIDE SEQUENCE [LARGE SCALE GENOMIC DNA]</scope>
    <source>
        <strain evidence="1 2">LY-5</strain>
    </source>
</reference>
<accession>A0ABT4UGJ9</accession>
<keyword evidence="2" id="KW-1185">Reference proteome</keyword>
<protein>
    <submittedName>
        <fullName evidence="1">DUF1800 family protein</fullName>
    </submittedName>
</protein>
<comment type="caution">
    <text evidence="1">The sequence shown here is derived from an EMBL/GenBank/DDBJ whole genome shotgun (WGS) entry which is preliminary data.</text>
</comment>
<dbReference type="EMBL" id="JAQGEF010000003">
    <property type="protein sequence ID" value="MDA3613968.1"/>
    <property type="molecule type" value="Genomic_DNA"/>
</dbReference>
<dbReference type="Proteomes" id="UP001210231">
    <property type="component" value="Unassembled WGS sequence"/>
</dbReference>
<organism evidence="1 2">
    <name type="scientific">Polluticaenibacter yanchengensis</name>
    <dbReference type="NCBI Taxonomy" id="3014562"/>
    <lineage>
        <taxon>Bacteria</taxon>
        <taxon>Pseudomonadati</taxon>
        <taxon>Bacteroidota</taxon>
        <taxon>Chitinophagia</taxon>
        <taxon>Chitinophagales</taxon>
        <taxon>Chitinophagaceae</taxon>
        <taxon>Polluticaenibacter</taxon>
    </lineage>
</organism>